<accession>A0A3P1V652</accession>
<dbReference type="AlphaFoldDB" id="A0A3P1V652"/>
<dbReference type="EMBL" id="RQZC01000005">
    <property type="protein sequence ID" value="RRD29694.1"/>
    <property type="molecule type" value="Genomic_DNA"/>
</dbReference>
<dbReference type="Gene3D" id="3.90.950.20">
    <property type="entry name" value="CinA-like"/>
    <property type="match status" value="1"/>
</dbReference>
<dbReference type="SUPFAM" id="SSF142433">
    <property type="entry name" value="CinA-like"/>
    <property type="match status" value="1"/>
</dbReference>
<dbReference type="OrthoDB" id="1253990at2"/>
<dbReference type="InterPro" id="IPR036653">
    <property type="entry name" value="CinA-like_C"/>
</dbReference>
<dbReference type="InterPro" id="IPR008136">
    <property type="entry name" value="CinA_C"/>
</dbReference>
<sequence length="181" mass="18076">MPLNDADPPLGGAVNRPQVLASPLRAPAERVLGLARRRGTTLAVAESLTGGMVASSLVEVPGSSAVLVGAIVAYATRIKAEVLGVDAAHLQRTGPVDALVAQQMAAGAARLMGAEAAVSTTGVAGPGPADGHRAGTVHIAACAPWARGHRELLLPGGRDEVRIAAAEAALSLLAEILDTPA</sequence>
<name>A0A3P1V652_9ACTO</name>
<feature type="domain" description="CinA C-terminal" evidence="1">
    <location>
        <begin position="28"/>
        <end position="176"/>
    </location>
</feature>
<comment type="caution">
    <text evidence="2">The sequence shown here is derived from an EMBL/GenBank/DDBJ whole genome shotgun (WGS) entry which is preliminary data.</text>
</comment>
<dbReference type="Pfam" id="PF02464">
    <property type="entry name" value="CinA"/>
    <property type="match status" value="1"/>
</dbReference>
<dbReference type="NCBIfam" id="TIGR00199">
    <property type="entry name" value="PncC_domain"/>
    <property type="match status" value="1"/>
</dbReference>
<gene>
    <name evidence="2" type="ORF">EII10_05090</name>
</gene>
<proteinExistence type="predicted"/>
<dbReference type="Proteomes" id="UP000271272">
    <property type="component" value="Unassembled WGS sequence"/>
</dbReference>
<protein>
    <submittedName>
        <fullName evidence="2">CinA family protein</fullName>
    </submittedName>
</protein>
<organism evidence="2 3">
    <name type="scientific">Actinomyces bowdenii</name>
    <dbReference type="NCBI Taxonomy" id="131109"/>
    <lineage>
        <taxon>Bacteria</taxon>
        <taxon>Bacillati</taxon>
        <taxon>Actinomycetota</taxon>
        <taxon>Actinomycetes</taxon>
        <taxon>Actinomycetales</taxon>
        <taxon>Actinomycetaceae</taxon>
        <taxon>Actinomyces</taxon>
    </lineage>
</organism>
<reference evidence="2 3" key="1">
    <citation type="submission" date="2018-11" db="EMBL/GenBank/DDBJ databases">
        <title>Genomes From Bacteria Associated with the Canine Oral Cavity: a Test Case for Automated Genome-Based Taxonomic Assignment.</title>
        <authorList>
            <person name="Coil D.A."/>
            <person name="Jospin G."/>
            <person name="Darling A.E."/>
            <person name="Wallis C."/>
            <person name="Davis I.J."/>
            <person name="Harris S."/>
            <person name="Eisen J.A."/>
            <person name="Holcombe L.J."/>
            <person name="O'Flynn C."/>
        </authorList>
    </citation>
    <scope>NUCLEOTIDE SEQUENCE [LARGE SCALE GENOMIC DNA]</scope>
    <source>
        <strain evidence="2 3">OH5050</strain>
    </source>
</reference>
<evidence type="ECO:0000313" key="3">
    <source>
        <dbReference type="Proteomes" id="UP000271272"/>
    </source>
</evidence>
<evidence type="ECO:0000259" key="1">
    <source>
        <dbReference type="Pfam" id="PF02464"/>
    </source>
</evidence>
<evidence type="ECO:0000313" key="2">
    <source>
        <dbReference type="EMBL" id="RRD29694.1"/>
    </source>
</evidence>
<keyword evidence="3" id="KW-1185">Reference proteome</keyword>